<sequence>MTAANGFDPLGVWYAGVEALSQTHLSAAQVEAAKNKNIGIVGAGISGLMTYLVLREAGFQNITILEADQRLGGRLHTSYLTGGPWDYSYQEMGAMRLPVDYLDKNGKSHNISDTQLVFFLIEEMNKRNKADPELQVDLIPWINSNENGLQYFNGIRTASGLPPTIKQISENASLTVQLALDDDAKAAQEKVRQNLPDDKFLSDMAGNLYRAHRKWTDDGFAGQPGDRWSVFSYISQYLKGSLNTTDVLDKMLVSQASYWEHVTDLLYGGASTFRTVDGGFSRLPLSFGPLVKNNTRMGVKVERISYADDQVTLQSKHDFTDREFQNDTFDYAVISPPFTVVRQWRLPAIGATMKNAISNLVYDASCKVALEYSERFWERLENPILGGCSTESDIPGASLVCYPSYDLNGTGKASLLASYIRSSFDHDLTRLVTMSDEEHAQYLVDAMAEIHGEHTRALYTGKFARKCWSLDPLAAGAWAAPSVGQHELYIPEYFKVHKNLIFVGEHTSYTHGWIASSLDSAIRGAVQLLLELGLVDEAKAAVDKWLVRGAGNVAARN</sequence>
<dbReference type="InterPro" id="IPR036188">
    <property type="entry name" value="FAD/NAD-bd_sf"/>
</dbReference>
<dbReference type="Pfam" id="PF01593">
    <property type="entry name" value="Amino_oxidase"/>
    <property type="match status" value="1"/>
</dbReference>
<dbReference type="PANTHER" id="PTHR10742">
    <property type="entry name" value="FLAVIN MONOAMINE OXIDASE"/>
    <property type="match status" value="1"/>
</dbReference>
<dbReference type="Gene3D" id="3.90.660.10">
    <property type="match status" value="1"/>
</dbReference>
<dbReference type="InterPro" id="IPR002937">
    <property type="entry name" value="Amino_oxidase"/>
</dbReference>
<proteinExistence type="predicted"/>
<dbReference type="SUPFAM" id="SSF54373">
    <property type="entry name" value="FAD-linked reductases, C-terminal domain"/>
    <property type="match status" value="1"/>
</dbReference>
<accession>A0A167SVI0</accession>
<comment type="caution">
    <text evidence="2">The sequence shown here is derived from an EMBL/GenBank/DDBJ whole genome shotgun (WGS) entry which is preliminary data.</text>
</comment>
<dbReference type="Proteomes" id="UP000076744">
    <property type="component" value="Unassembled WGS sequence"/>
</dbReference>
<evidence type="ECO:0000259" key="1">
    <source>
        <dbReference type="Pfam" id="PF01593"/>
    </source>
</evidence>
<dbReference type="AlphaFoldDB" id="A0A167SVI0"/>
<dbReference type="GeneID" id="30022268"/>
<gene>
    <name evidence="2" type="ORF">ISF_05976</name>
</gene>
<feature type="domain" description="Amine oxidase" evidence="1">
    <location>
        <begin position="45"/>
        <end position="529"/>
    </location>
</feature>
<evidence type="ECO:0000313" key="3">
    <source>
        <dbReference type="Proteomes" id="UP000076744"/>
    </source>
</evidence>
<keyword evidence="3" id="KW-1185">Reference proteome</keyword>
<name>A0A167SVI0_CORFA</name>
<dbReference type="GO" id="GO:0009063">
    <property type="term" value="P:amino acid catabolic process"/>
    <property type="evidence" value="ECO:0007669"/>
    <property type="project" value="TreeGrafter"/>
</dbReference>
<protein>
    <submittedName>
        <fullName evidence="2">L-amino-acid oxidase</fullName>
    </submittedName>
</protein>
<dbReference type="InterPro" id="IPR050281">
    <property type="entry name" value="Flavin_monoamine_oxidase"/>
</dbReference>
<dbReference type="GO" id="GO:0001716">
    <property type="term" value="F:L-amino-acid oxidase activity"/>
    <property type="evidence" value="ECO:0007669"/>
    <property type="project" value="TreeGrafter"/>
</dbReference>
<reference evidence="2 3" key="1">
    <citation type="journal article" date="2016" name="Genome Biol. Evol.">
        <title>Divergent and convergent evolution of fungal pathogenicity.</title>
        <authorList>
            <person name="Shang Y."/>
            <person name="Xiao G."/>
            <person name="Zheng P."/>
            <person name="Cen K."/>
            <person name="Zhan S."/>
            <person name="Wang C."/>
        </authorList>
    </citation>
    <scope>NUCLEOTIDE SEQUENCE [LARGE SCALE GENOMIC DNA]</scope>
    <source>
        <strain evidence="2 3">ARSEF 2679</strain>
    </source>
</reference>
<organism evidence="2 3">
    <name type="scientific">Cordyceps fumosorosea (strain ARSEF 2679)</name>
    <name type="common">Isaria fumosorosea</name>
    <dbReference type="NCBI Taxonomy" id="1081104"/>
    <lineage>
        <taxon>Eukaryota</taxon>
        <taxon>Fungi</taxon>
        <taxon>Dikarya</taxon>
        <taxon>Ascomycota</taxon>
        <taxon>Pezizomycotina</taxon>
        <taxon>Sordariomycetes</taxon>
        <taxon>Hypocreomycetidae</taxon>
        <taxon>Hypocreales</taxon>
        <taxon>Cordycipitaceae</taxon>
        <taxon>Cordyceps</taxon>
    </lineage>
</organism>
<dbReference type="OrthoDB" id="7777654at2759"/>
<dbReference type="RefSeq" id="XP_018703078.1">
    <property type="nucleotide sequence ID" value="XM_018849581.1"/>
</dbReference>
<dbReference type="Gene3D" id="3.50.50.60">
    <property type="entry name" value="FAD/NAD(P)-binding domain"/>
    <property type="match status" value="1"/>
</dbReference>
<dbReference type="Gene3D" id="1.20.1440.240">
    <property type="match status" value="1"/>
</dbReference>
<dbReference type="EMBL" id="AZHB01000015">
    <property type="protein sequence ID" value="OAA59965.1"/>
    <property type="molecule type" value="Genomic_DNA"/>
</dbReference>
<dbReference type="STRING" id="1081104.A0A167SVI0"/>
<evidence type="ECO:0000313" key="2">
    <source>
        <dbReference type="EMBL" id="OAA59965.1"/>
    </source>
</evidence>
<dbReference type="SUPFAM" id="SSF51905">
    <property type="entry name" value="FAD/NAD(P)-binding domain"/>
    <property type="match status" value="1"/>
</dbReference>
<dbReference type="PANTHER" id="PTHR10742:SF382">
    <property type="entry name" value="AMINE OXIDASE DOMAIN-CONTAINING PROTEIN"/>
    <property type="match status" value="1"/>
</dbReference>